<accession>A0A1I3P6Y8</accession>
<dbReference type="InterPro" id="IPR001853">
    <property type="entry name" value="DSBA-like_thioredoxin_dom"/>
</dbReference>
<dbReference type="AlphaFoldDB" id="A0A1I3P6Y8"/>
<organism evidence="2 3">
    <name type="scientific">Thermoflavimicrobium dichotomicum</name>
    <dbReference type="NCBI Taxonomy" id="46223"/>
    <lineage>
        <taxon>Bacteria</taxon>
        <taxon>Bacillati</taxon>
        <taxon>Bacillota</taxon>
        <taxon>Bacilli</taxon>
        <taxon>Bacillales</taxon>
        <taxon>Thermoactinomycetaceae</taxon>
        <taxon>Thermoflavimicrobium</taxon>
    </lineage>
</organism>
<dbReference type="OrthoDB" id="9799122at2"/>
<dbReference type="GO" id="GO:0016853">
    <property type="term" value="F:isomerase activity"/>
    <property type="evidence" value="ECO:0007669"/>
    <property type="project" value="UniProtKB-KW"/>
</dbReference>
<dbReference type="GO" id="GO:0016491">
    <property type="term" value="F:oxidoreductase activity"/>
    <property type="evidence" value="ECO:0007669"/>
    <property type="project" value="InterPro"/>
</dbReference>
<protein>
    <submittedName>
        <fullName evidence="2">Predicted dithiol-disulfide isomerase, DsbA family</fullName>
    </submittedName>
</protein>
<dbReference type="InterPro" id="IPR036249">
    <property type="entry name" value="Thioredoxin-like_sf"/>
</dbReference>
<keyword evidence="2" id="KW-0413">Isomerase</keyword>
<dbReference type="STRING" id="46223.SAMN05421852_105109"/>
<sequence>MTLKMKVYSDYVCPFCFLGKKLLEETIKGKDIVVEWMPFELQPYPTPPVDPWNDPGKLEGWKTVILPYAKKWGIDMKLPPFSPHPYTHLAFEGFQYAKEHGKANEYNDRVFTAFFQEGQNIGEIDVLTKLASEIGLNAEEFKNALETRKYKDTHLATLRHAYEEANIHAVPTFVIGKQVVQGIRSKKVFEKIINQELKNETFNPSAGLACDMENHGP</sequence>
<dbReference type="EMBL" id="FORR01000005">
    <property type="protein sequence ID" value="SFJ17100.1"/>
    <property type="molecule type" value="Genomic_DNA"/>
</dbReference>
<dbReference type="RefSeq" id="WP_093229174.1">
    <property type="nucleotide sequence ID" value="NZ_FORR01000005.1"/>
</dbReference>
<dbReference type="SUPFAM" id="SSF52833">
    <property type="entry name" value="Thioredoxin-like"/>
    <property type="match status" value="1"/>
</dbReference>
<proteinExistence type="predicted"/>
<name>A0A1I3P6Y8_9BACL</name>
<dbReference type="PANTHER" id="PTHR13887">
    <property type="entry name" value="GLUTATHIONE S-TRANSFERASE KAPPA"/>
    <property type="match status" value="1"/>
</dbReference>
<dbReference type="Pfam" id="PF01323">
    <property type="entry name" value="DSBA"/>
    <property type="match status" value="1"/>
</dbReference>
<evidence type="ECO:0000313" key="2">
    <source>
        <dbReference type="EMBL" id="SFJ17100.1"/>
    </source>
</evidence>
<feature type="domain" description="DSBA-like thioredoxin" evidence="1">
    <location>
        <begin position="6"/>
        <end position="192"/>
    </location>
</feature>
<evidence type="ECO:0000313" key="3">
    <source>
        <dbReference type="Proteomes" id="UP000199545"/>
    </source>
</evidence>
<dbReference type="Gene3D" id="3.40.30.10">
    <property type="entry name" value="Glutaredoxin"/>
    <property type="match status" value="1"/>
</dbReference>
<dbReference type="CDD" id="cd03024">
    <property type="entry name" value="DsbA_FrnE"/>
    <property type="match status" value="1"/>
</dbReference>
<keyword evidence="3" id="KW-1185">Reference proteome</keyword>
<dbReference type="PANTHER" id="PTHR13887:SF33">
    <property type="entry name" value="ISOMERASE"/>
    <property type="match status" value="1"/>
</dbReference>
<evidence type="ECO:0000259" key="1">
    <source>
        <dbReference type="Pfam" id="PF01323"/>
    </source>
</evidence>
<gene>
    <name evidence="2" type="ORF">SAMN05421852_105109</name>
</gene>
<dbReference type="Proteomes" id="UP000199545">
    <property type="component" value="Unassembled WGS sequence"/>
</dbReference>
<reference evidence="2 3" key="1">
    <citation type="submission" date="2016-10" db="EMBL/GenBank/DDBJ databases">
        <authorList>
            <person name="de Groot N.N."/>
        </authorList>
    </citation>
    <scope>NUCLEOTIDE SEQUENCE [LARGE SCALE GENOMIC DNA]</scope>
    <source>
        <strain evidence="2 3">DSM 44778</strain>
    </source>
</reference>